<dbReference type="InterPro" id="IPR016181">
    <property type="entry name" value="Acyl_CoA_acyltransferase"/>
</dbReference>
<feature type="domain" description="N-acetyltransferase" evidence="1">
    <location>
        <begin position="15"/>
        <end position="176"/>
    </location>
</feature>
<evidence type="ECO:0000313" key="2">
    <source>
        <dbReference type="EMBL" id="GHE61486.1"/>
    </source>
</evidence>
<proteinExistence type="predicted"/>
<dbReference type="InterPro" id="IPR051531">
    <property type="entry name" value="N-acetyltransferase"/>
</dbReference>
<dbReference type="PROSITE" id="PS51186">
    <property type="entry name" value="GNAT"/>
    <property type="match status" value="1"/>
</dbReference>
<evidence type="ECO:0000259" key="1">
    <source>
        <dbReference type="PROSITE" id="PS51186"/>
    </source>
</evidence>
<protein>
    <submittedName>
        <fullName evidence="2">N-acetyltransferase</fullName>
    </submittedName>
</protein>
<name>A0ABQ3I3P1_9BACT</name>
<organism evidence="2 3">
    <name type="scientific">Roseivirga thermotolerans</name>
    <dbReference type="NCBI Taxonomy" id="1758176"/>
    <lineage>
        <taxon>Bacteria</taxon>
        <taxon>Pseudomonadati</taxon>
        <taxon>Bacteroidota</taxon>
        <taxon>Cytophagia</taxon>
        <taxon>Cytophagales</taxon>
        <taxon>Roseivirgaceae</taxon>
        <taxon>Roseivirga</taxon>
    </lineage>
</organism>
<dbReference type="RefSeq" id="WP_189629669.1">
    <property type="nucleotide sequence ID" value="NZ_BNAG01000002.1"/>
</dbReference>
<dbReference type="Proteomes" id="UP000658258">
    <property type="component" value="Unassembled WGS sequence"/>
</dbReference>
<accession>A0ABQ3I3P1</accession>
<dbReference type="InterPro" id="IPR000182">
    <property type="entry name" value="GNAT_dom"/>
</dbReference>
<dbReference type="SUPFAM" id="SSF55729">
    <property type="entry name" value="Acyl-CoA N-acyltransferases (Nat)"/>
    <property type="match status" value="1"/>
</dbReference>
<evidence type="ECO:0000313" key="3">
    <source>
        <dbReference type="Proteomes" id="UP000658258"/>
    </source>
</evidence>
<sequence>MKLHSYSFPIETKRLYFRPLSHEDVPAWTTFFINNPNLHFVGVTDQKAPELQSEIWIDRQMKRYDETGIGILAACDKQSHRLVGNAGIIWRDDILGKPEFEIGYSVIPELWGQGLASEMAIALKQYFIHQQISNRVVSIIHIDNVGSQQVAQKNGMSRGPQFEFLSSPCYLYQCEV</sequence>
<reference evidence="3" key="1">
    <citation type="journal article" date="2019" name="Int. J. Syst. Evol. Microbiol.">
        <title>The Global Catalogue of Microorganisms (GCM) 10K type strain sequencing project: providing services to taxonomists for standard genome sequencing and annotation.</title>
        <authorList>
            <consortium name="The Broad Institute Genomics Platform"/>
            <consortium name="The Broad Institute Genome Sequencing Center for Infectious Disease"/>
            <person name="Wu L."/>
            <person name="Ma J."/>
        </authorList>
    </citation>
    <scope>NUCLEOTIDE SEQUENCE [LARGE SCALE GENOMIC DNA]</scope>
    <source>
        <strain evidence="3">CGMCC 1.15111</strain>
    </source>
</reference>
<dbReference type="EMBL" id="BNAG01000002">
    <property type="protein sequence ID" value="GHE61486.1"/>
    <property type="molecule type" value="Genomic_DNA"/>
</dbReference>
<dbReference type="PANTHER" id="PTHR43792">
    <property type="entry name" value="GNAT FAMILY, PUTATIVE (AFU_ORTHOLOGUE AFUA_3G00765)-RELATED-RELATED"/>
    <property type="match status" value="1"/>
</dbReference>
<dbReference type="Gene3D" id="3.40.630.30">
    <property type="match status" value="1"/>
</dbReference>
<gene>
    <name evidence="2" type="ORF">GCM10011340_15580</name>
</gene>
<keyword evidence="3" id="KW-1185">Reference proteome</keyword>
<dbReference type="Pfam" id="PF13302">
    <property type="entry name" value="Acetyltransf_3"/>
    <property type="match status" value="1"/>
</dbReference>
<comment type="caution">
    <text evidence="2">The sequence shown here is derived from an EMBL/GenBank/DDBJ whole genome shotgun (WGS) entry which is preliminary data.</text>
</comment>
<dbReference type="PANTHER" id="PTHR43792:SF1">
    <property type="entry name" value="N-ACETYLTRANSFERASE DOMAIN-CONTAINING PROTEIN"/>
    <property type="match status" value="1"/>
</dbReference>